<organism evidence="1 2">
    <name type="scientific">Macroventuria anomochaeta</name>
    <dbReference type="NCBI Taxonomy" id="301207"/>
    <lineage>
        <taxon>Eukaryota</taxon>
        <taxon>Fungi</taxon>
        <taxon>Dikarya</taxon>
        <taxon>Ascomycota</taxon>
        <taxon>Pezizomycotina</taxon>
        <taxon>Dothideomycetes</taxon>
        <taxon>Pleosporomycetidae</taxon>
        <taxon>Pleosporales</taxon>
        <taxon>Pleosporineae</taxon>
        <taxon>Didymellaceae</taxon>
        <taxon>Macroventuria</taxon>
    </lineage>
</organism>
<feature type="non-terminal residue" evidence="1">
    <location>
        <position position="1"/>
    </location>
</feature>
<keyword evidence="2" id="KW-1185">Reference proteome</keyword>
<evidence type="ECO:0000313" key="2">
    <source>
        <dbReference type="Proteomes" id="UP000799754"/>
    </source>
</evidence>
<dbReference type="EMBL" id="MU006705">
    <property type="protein sequence ID" value="KAF2631004.1"/>
    <property type="molecule type" value="Genomic_DNA"/>
</dbReference>
<comment type="caution">
    <text evidence="1">The sequence shown here is derived from an EMBL/GenBank/DDBJ whole genome shotgun (WGS) entry which is preliminary data.</text>
</comment>
<gene>
    <name evidence="1" type="ORF">BU25DRAFT_325212</name>
</gene>
<feature type="non-terminal residue" evidence="1">
    <location>
        <position position="478"/>
    </location>
</feature>
<name>A0ACB6SCG3_9PLEO</name>
<accession>A0ACB6SCG3</accession>
<protein>
    <submittedName>
        <fullName evidence="1">Uncharacterized protein</fullName>
    </submittedName>
</protein>
<dbReference type="Proteomes" id="UP000799754">
    <property type="component" value="Unassembled WGS sequence"/>
</dbReference>
<proteinExistence type="predicted"/>
<reference evidence="1" key="1">
    <citation type="journal article" date="2020" name="Stud. Mycol.">
        <title>101 Dothideomycetes genomes: a test case for predicting lifestyles and emergence of pathogens.</title>
        <authorList>
            <person name="Haridas S."/>
            <person name="Albert R."/>
            <person name="Binder M."/>
            <person name="Bloem J."/>
            <person name="Labutti K."/>
            <person name="Salamov A."/>
            <person name="Andreopoulos B."/>
            <person name="Baker S."/>
            <person name="Barry K."/>
            <person name="Bills G."/>
            <person name="Bluhm B."/>
            <person name="Cannon C."/>
            <person name="Castanera R."/>
            <person name="Culley D."/>
            <person name="Daum C."/>
            <person name="Ezra D."/>
            <person name="Gonzalez J."/>
            <person name="Henrissat B."/>
            <person name="Kuo A."/>
            <person name="Liang C."/>
            <person name="Lipzen A."/>
            <person name="Lutzoni F."/>
            <person name="Magnuson J."/>
            <person name="Mondo S."/>
            <person name="Nolan M."/>
            <person name="Ohm R."/>
            <person name="Pangilinan J."/>
            <person name="Park H.-J."/>
            <person name="Ramirez L."/>
            <person name="Alfaro M."/>
            <person name="Sun H."/>
            <person name="Tritt A."/>
            <person name="Yoshinaga Y."/>
            <person name="Zwiers L.-H."/>
            <person name="Turgeon B."/>
            <person name="Goodwin S."/>
            <person name="Spatafora J."/>
            <person name="Crous P."/>
            <person name="Grigoriev I."/>
        </authorList>
    </citation>
    <scope>NUCLEOTIDE SEQUENCE</scope>
    <source>
        <strain evidence="1">CBS 525.71</strain>
    </source>
</reference>
<sequence length="478" mass="54423">LATRAGVVKRRGNVVTTFNAPSMSFFEAMFGDDFPDAFANGDGRSCKSRKTLLDLPAEILEIVCQSLSKLDIMRLRLTSRGLAEMVELRIERVYISPNRANLECLNTILNHPRYHLRVEELVWDDAQLEDYPTFEKFREALQSDQEKARAALEDHFSTFFQSGDGNDSEYESISVEDCIQEDGILTHIGKAILLSADDKKSRDIIATHAALMSVEDSYVLYQKLYQDEKEIIKRGWDVAGLQRAFTQLPNLRRITITSEVWRPWNPIPSYNSPFYRALPPGFRKPSVWPWVDRSHLDSPQPFYLDRSKQDVSEHHLPAKWRGYSIIMSSLVASPATHLQEFVLDVGNETIGLPHELFALPNIDYTNTIRVLSTTPLKKLQLSFIEHVTSGYSGPASADIDLLMYVISAAPYLEHLDLKWNTLPHQTNSPFADGFLEQNCPRLKHVALRHAKIASAWLYNFVTNSENLEIVVLDKIELA</sequence>
<evidence type="ECO:0000313" key="1">
    <source>
        <dbReference type="EMBL" id="KAF2631004.1"/>
    </source>
</evidence>